<dbReference type="PANTHER" id="PTHR35866:SF1">
    <property type="entry name" value="YKGJ FAMILY CYSTEINE CLUSTER PROTEIN"/>
    <property type="match status" value="1"/>
</dbReference>
<dbReference type="GeneID" id="76197387"/>
<accession>A0A0K2YAZ3</accession>
<name>A0A0K2YAZ3_HELHE</name>
<sequence>MEFSFDPKECASCGAKCCLGQEGYIFLKPAEMEAISAFLNLPFETFTRRYIKKVGYKYSLLEKPAKDPKEGYACVFLDEESKCCQIYPVRPKQCQTFPFWECFKSEEGFKALCALCPGTKPLN</sequence>
<protein>
    <submittedName>
        <fullName evidence="1">Uncharacterized protein</fullName>
    </submittedName>
</protein>
<evidence type="ECO:0000313" key="1">
    <source>
        <dbReference type="EMBL" id="CRI34879.1"/>
    </source>
</evidence>
<dbReference type="EMBL" id="CDMK01000002">
    <property type="protein sequence ID" value="CRI34879.1"/>
    <property type="molecule type" value="Genomic_DNA"/>
</dbReference>
<dbReference type="STRING" id="1216962.BN341_12870"/>
<reference evidence="2" key="1">
    <citation type="submission" date="2014-12" db="EMBL/GenBank/DDBJ databases">
        <authorList>
            <person name="Smet A."/>
        </authorList>
    </citation>
    <scope>NUCLEOTIDE SEQUENCE [LARGE SCALE GENOMIC DNA]</scope>
</reference>
<organism evidence="1 2">
    <name type="scientific">Helicobacter heilmannii</name>
    <dbReference type="NCBI Taxonomy" id="35817"/>
    <lineage>
        <taxon>Bacteria</taxon>
        <taxon>Pseudomonadati</taxon>
        <taxon>Campylobacterota</taxon>
        <taxon>Epsilonproteobacteria</taxon>
        <taxon>Campylobacterales</taxon>
        <taxon>Helicobacteraceae</taxon>
        <taxon>Helicobacter</taxon>
    </lineage>
</organism>
<dbReference type="RefSeq" id="WP_015107044.1">
    <property type="nucleotide sequence ID" value="NZ_AP026684.1"/>
</dbReference>
<proteinExistence type="predicted"/>
<keyword evidence="2" id="KW-1185">Reference proteome</keyword>
<dbReference type="Proteomes" id="UP000046090">
    <property type="component" value="Unassembled WGS sequence"/>
</dbReference>
<dbReference type="AlphaFoldDB" id="A0A0K2YAZ3"/>
<gene>
    <name evidence="1" type="ORF">HHE01_06800</name>
</gene>
<dbReference type="InterPro" id="IPR005358">
    <property type="entry name" value="Puta_zinc/iron-chelating_dom"/>
</dbReference>
<dbReference type="Pfam" id="PF03692">
    <property type="entry name" value="CxxCxxCC"/>
    <property type="match status" value="1"/>
</dbReference>
<dbReference type="PANTHER" id="PTHR35866">
    <property type="entry name" value="PUTATIVE-RELATED"/>
    <property type="match status" value="1"/>
</dbReference>
<dbReference type="OrthoDB" id="9810361at2"/>
<evidence type="ECO:0000313" key="2">
    <source>
        <dbReference type="Proteomes" id="UP000046090"/>
    </source>
</evidence>